<evidence type="ECO:0000313" key="4">
    <source>
        <dbReference type="Proteomes" id="UP000092993"/>
    </source>
</evidence>
<reference evidence="3 4" key="1">
    <citation type="submission" date="2016-03" db="EMBL/GenBank/DDBJ databases">
        <title>Whole genome sequencing of Grifola frondosa 9006-11.</title>
        <authorList>
            <person name="Min B."/>
            <person name="Park H."/>
            <person name="Kim J.-G."/>
            <person name="Cho H."/>
            <person name="Oh Y.-L."/>
            <person name="Kong W.-S."/>
            <person name="Choi I.-G."/>
        </authorList>
    </citation>
    <scope>NUCLEOTIDE SEQUENCE [LARGE SCALE GENOMIC DNA]</scope>
    <source>
        <strain evidence="3 4">9006-11</strain>
    </source>
</reference>
<dbReference type="PANTHER" id="PTHR48081">
    <property type="entry name" value="AB HYDROLASE SUPERFAMILY PROTEIN C4A8.06C"/>
    <property type="match status" value="1"/>
</dbReference>
<dbReference type="OrthoDB" id="2152029at2759"/>
<keyword evidence="1 3" id="KW-0378">Hydrolase</keyword>
<keyword evidence="2" id="KW-1133">Transmembrane helix</keyword>
<accession>A0A1C7MQR6</accession>
<dbReference type="InterPro" id="IPR029058">
    <property type="entry name" value="AB_hydrolase_fold"/>
</dbReference>
<organism evidence="3 4">
    <name type="scientific">Grifola frondosa</name>
    <name type="common">Maitake</name>
    <name type="synonym">Polyporus frondosus</name>
    <dbReference type="NCBI Taxonomy" id="5627"/>
    <lineage>
        <taxon>Eukaryota</taxon>
        <taxon>Fungi</taxon>
        <taxon>Dikarya</taxon>
        <taxon>Basidiomycota</taxon>
        <taxon>Agaricomycotina</taxon>
        <taxon>Agaricomycetes</taxon>
        <taxon>Polyporales</taxon>
        <taxon>Grifolaceae</taxon>
        <taxon>Grifola</taxon>
    </lineage>
</organism>
<proteinExistence type="predicted"/>
<evidence type="ECO:0000256" key="2">
    <source>
        <dbReference type="SAM" id="Phobius"/>
    </source>
</evidence>
<dbReference type="GO" id="GO:0016787">
    <property type="term" value="F:hydrolase activity"/>
    <property type="evidence" value="ECO:0007669"/>
    <property type="project" value="UniProtKB-KW"/>
</dbReference>
<keyword evidence="4" id="KW-1185">Reference proteome</keyword>
<feature type="transmembrane region" description="Helical" evidence="2">
    <location>
        <begin position="260"/>
        <end position="284"/>
    </location>
</feature>
<dbReference type="SUPFAM" id="SSF53474">
    <property type="entry name" value="alpha/beta-Hydrolases"/>
    <property type="match status" value="1"/>
</dbReference>
<sequence>MLVSCTAVFEPFSIFLTLLWVNTDSDFLRNPATMQKLSVLLRNSFRGRRLHLRIIGVGELPLEEISAQIIVPRPIGDLHLHGGGYLLGSARDENLAFLESCALSYKYFSTQYAMTDSDGGTSMRVFPLQLVEALSAYYFLVQTLKVAPDRILPIGDIAGAHLTLSLERYLLESKCFARPAGIILFSPWCDMTDPRNPSIKKFLGSLASDLLHSPYFCPAFHPPPSHWPATFVSSETMRPGEVQNCWQQLQAWTTALAQTFTGGVCSFVIVWILPVLLTVARLSYTHKSIHSRRFKVVRHIGIFVLRRSAKFWYGTSYMSAGCLAVILRDYWEKF</sequence>
<dbReference type="Gene3D" id="3.40.50.1820">
    <property type="entry name" value="alpha/beta hydrolase"/>
    <property type="match status" value="1"/>
</dbReference>
<keyword evidence="2" id="KW-0812">Transmembrane</keyword>
<protein>
    <submittedName>
        <fullName evidence="3">AB hydrolase superfamily protein C4A8.06c</fullName>
    </submittedName>
</protein>
<name>A0A1C7MQR6_GRIFR</name>
<dbReference type="STRING" id="5627.A0A1C7MQR6"/>
<evidence type="ECO:0000313" key="3">
    <source>
        <dbReference type="EMBL" id="OBZ79067.1"/>
    </source>
</evidence>
<dbReference type="InterPro" id="IPR019436">
    <property type="entry name" value="Say1-like"/>
</dbReference>
<keyword evidence="2" id="KW-0472">Membrane</keyword>
<dbReference type="AlphaFoldDB" id="A0A1C7MQR6"/>
<comment type="caution">
    <text evidence="3">The sequence shown here is derived from an EMBL/GenBank/DDBJ whole genome shotgun (WGS) entry which is preliminary data.</text>
</comment>
<dbReference type="Proteomes" id="UP000092993">
    <property type="component" value="Unassembled WGS sequence"/>
</dbReference>
<gene>
    <name evidence="3" type="ORF">A0H81_01446</name>
</gene>
<dbReference type="Pfam" id="PF10340">
    <property type="entry name" value="Say1_Mug180"/>
    <property type="match status" value="1"/>
</dbReference>
<dbReference type="PANTHER" id="PTHR48081:SF8">
    <property type="entry name" value="ALPHA_BETA HYDROLASE FOLD-3 DOMAIN-CONTAINING PROTEIN-RELATED"/>
    <property type="match status" value="1"/>
</dbReference>
<dbReference type="EMBL" id="LUGG01000001">
    <property type="protein sequence ID" value="OBZ79067.1"/>
    <property type="molecule type" value="Genomic_DNA"/>
</dbReference>
<evidence type="ECO:0000256" key="1">
    <source>
        <dbReference type="ARBA" id="ARBA00022801"/>
    </source>
</evidence>
<dbReference type="InterPro" id="IPR050300">
    <property type="entry name" value="GDXG_lipolytic_enzyme"/>
</dbReference>